<gene>
    <name evidence="1" type="ORF">FHS19_000990</name>
</gene>
<dbReference type="AlphaFoldDB" id="A0A839THP8"/>
<name>A0A839THP8_9BACL</name>
<organism evidence="1 2">
    <name type="scientific">Paenibacillus rhizosphaerae</name>
    <dbReference type="NCBI Taxonomy" id="297318"/>
    <lineage>
        <taxon>Bacteria</taxon>
        <taxon>Bacillati</taxon>
        <taxon>Bacillota</taxon>
        <taxon>Bacilli</taxon>
        <taxon>Bacillales</taxon>
        <taxon>Paenibacillaceae</taxon>
        <taxon>Paenibacillus</taxon>
    </lineage>
</organism>
<keyword evidence="1" id="KW-0808">Transferase</keyword>
<dbReference type="GO" id="GO:0008168">
    <property type="term" value="F:methyltransferase activity"/>
    <property type="evidence" value="ECO:0007669"/>
    <property type="project" value="UniProtKB-KW"/>
</dbReference>
<dbReference type="Proteomes" id="UP000517523">
    <property type="component" value="Unassembled WGS sequence"/>
</dbReference>
<reference evidence="1 2" key="1">
    <citation type="submission" date="2020-08" db="EMBL/GenBank/DDBJ databases">
        <title>Genomic Encyclopedia of Type Strains, Phase III (KMG-III): the genomes of soil and plant-associated and newly described type strains.</title>
        <authorList>
            <person name="Whitman W."/>
        </authorList>
    </citation>
    <scope>NUCLEOTIDE SEQUENCE [LARGE SCALE GENOMIC DNA]</scope>
    <source>
        <strain evidence="1 2">CECT 5831</strain>
    </source>
</reference>
<dbReference type="Pfam" id="PF13489">
    <property type="entry name" value="Methyltransf_23"/>
    <property type="match status" value="1"/>
</dbReference>
<sequence>MGTSNWQNLSYCVELIRQAAPARVLDIGVGFGRWGMLCREFLDVWQGRVFREQWQTRIEGVEVFPKNVDDYHRYFYNHIYIGDAYELMVKRQFGAYDLIILGDVLEHFEKERGIQLLEACLKHCRSLLLNVPIGSDWPQGAEYGNEYETHRSVWTEEELDRYPTATKHMFKDYIHRDFATYLFQGAQPHG</sequence>
<dbReference type="EMBL" id="JACHXJ010000001">
    <property type="protein sequence ID" value="MBB3126336.1"/>
    <property type="molecule type" value="Genomic_DNA"/>
</dbReference>
<proteinExistence type="predicted"/>
<evidence type="ECO:0000313" key="2">
    <source>
        <dbReference type="Proteomes" id="UP000517523"/>
    </source>
</evidence>
<evidence type="ECO:0000313" key="1">
    <source>
        <dbReference type="EMBL" id="MBB3126336.1"/>
    </source>
</evidence>
<dbReference type="SUPFAM" id="SSF53335">
    <property type="entry name" value="S-adenosyl-L-methionine-dependent methyltransferases"/>
    <property type="match status" value="1"/>
</dbReference>
<keyword evidence="1" id="KW-0489">Methyltransferase</keyword>
<accession>A0A839THP8</accession>
<dbReference type="GO" id="GO:0032259">
    <property type="term" value="P:methylation"/>
    <property type="evidence" value="ECO:0007669"/>
    <property type="project" value="UniProtKB-KW"/>
</dbReference>
<protein>
    <submittedName>
        <fullName evidence="1">SAM-dependent methyltransferase</fullName>
    </submittedName>
</protein>
<dbReference type="InterPro" id="IPR029063">
    <property type="entry name" value="SAM-dependent_MTases_sf"/>
</dbReference>
<dbReference type="Gene3D" id="3.40.50.150">
    <property type="entry name" value="Vaccinia Virus protein VP39"/>
    <property type="match status" value="1"/>
</dbReference>
<comment type="caution">
    <text evidence="1">The sequence shown here is derived from an EMBL/GenBank/DDBJ whole genome shotgun (WGS) entry which is preliminary data.</text>
</comment>
<dbReference type="RefSeq" id="WP_183579331.1">
    <property type="nucleotide sequence ID" value="NZ_JACHXJ010000001.1"/>
</dbReference>
<dbReference type="CDD" id="cd02440">
    <property type="entry name" value="AdoMet_MTases"/>
    <property type="match status" value="1"/>
</dbReference>